<dbReference type="RefSeq" id="WP_132130160.1">
    <property type="nucleotide sequence ID" value="NZ_CP042432.1"/>
</dbReference>
<dbReference type="Pfam" id="PF00857">
    <property type="entry name" value="Isochorismatase"/>
    <property type="match status" value="1"/>
</dbReference>
<protein>
    <submittedName>
        <fullName evidence="3">Isochorismatase family protein</fullName>
    </submittedName>
</protein>
<feature type="domain" description="Isochorismatase-like" evidence="2">
    <location>
        <begin position="13"/>
        <end position="123"/>
    </location>
</feature>
<evidence type="ECO:0000259" key="2">
    <source>
        <dbReference type="Pfam" id="PF00857"/>
    </source>
</evidence>
<keyword evidence="4" id="KW-1185">Reference proteome</keyword>
<proteinExistence type="predicted"/>
<dbReference type="Proteomes" id="UP000295807">
    <property type="component" value="Unassembled WGS sequence"/>
</dbReference>
<name>A0A4R3KMN3_9SPHI</name>
<dbReference type="PANTHER" id="PTHR43540">
    <property type="entry name" value="PEROXYUREIDOACRYLATE/UREIDOACRYLATE AMIDOHYDROLASE-RELATED"/>
    <property type="match status" value="1"/>
</dbReference>
<sequence length="138" mass="14647">MKADLQAGGGIGRLLVRGSKSWAIVKEVEPIEGEILIDKAGKGATGVSTLFMTLQNLGITHLVIVGITADVCVNTIMTEANDLGFWCLLLKDCTGATDEGNYAAVVKSTKMQGGVFGWVSDSEKFIKSVKGIQSKVRE</sequence>
<evidence type="ECO:0000313" key="4">
    <source>
        <dbReference type="Proteomes" id="UP000295807"/>
    </source>
</evidence>
<dbReference type="InterPro" id="IPR050272">
    <property type="entry name" value="Isochorismatase-like_hydrls"/>
</dbReference>
<keyword evidence="1" id="KW-0378">Hydrolase</keyword>
<dbReference type="InterPro" id="IPR000868">
    <property type="entry name" value="Isochorismatase-like_dom"/>
</dbReference>
<comment type="caution">
    <text evidence="3">The sequence shown here is derived from an EMBL/GenBank/DDBJ whole genome shotgun (WGS) entry which is preliminary data.</text>
</comment>
<dbReference type="PANTHER" id="PTHR43540:SF9">
    <property type="entry name" value="FAMILY HYDROLASE, PUTATIVE (AFU_ORTHOLOGUE AFUA_2G08700)-RELATED"/>
    <property type="match status" value="1"/>
</dbReference>
<evidence type="ECO:0000313" key="3">
    <source>
        <dbReference type="EMBL" id="TCS85444.1"/>
    </source>
</evidence>
<reference evidence="3 4" key="1">
    <citation type="submission" date="2019-03" db="EMBL/GenBank/DDBJ databases">
        <title>Genomic Encyclopedia of Type Strains, Phase IV (KMG-IV): sequencing the most valuable type-strain genomes for metagenomic binning, comparative biology and taxonomic classification.</title>
        <authorList>
            <person name="Goeker M."/>
        </authorList>
    </citation>
    <scope>NUCLEOTIDE SEQUENCE [LARGE SCALE GENOMIC DNA]</scope>
    <source>
        <strain evidence="3 4">DSM 21100</strain>
    </source>
</reference>
<accession>A0A4R3KMN3</accession>
<dbReference type="Gene3D" id="3.40.50.850">
    <property type="entry name" value="Isochorismatase-like"/>
    <property type="match status" value="1"/>
</dbReference>
<evidence type="ECO:0000256" key="1">
    <source>
        <dbReference type="ARBA" id="ARBA00022801"/>
    </source>
</evidence>
<dbReference type="SUPFAM" id="SSF52499">
    <property type="entry name" value="Isochorismatase-like hydrolases"/>
    <property type="match status" value="1"/>
</dbReference>
<dbReference type="GO" id="GO:0016787">
    <property type="term" value="F:hydrolase activity"/>
    <property type="evidence" value="ECO:0007669"/>
    <property type="project" value="UniProtKB-KW"/>
</dbReference>
<dbReference type="AlphaFoldDB" id="A0A4R3KMN3"/>
<dbReference type="InterPro" id="IPR036380">
    <property type="entry name" value="Isochorismatase-like_sf"/>
</dbReference>
<dbReference type="OrthoDB" id="9791276at2"/>
<organism evidence="3 4">
    <name type="scientific">Anseongella ginsenosidimutans</name>
    <dbReference type="NCBI Taxonomy" id="496056"/>
    <lineage>
        <taxon>Bacteria</taxon>
        <taxon>Pseudomonadati</taxon>
        <taxon>Bacteroidota</taxon>
        <taxon>Sphingobacteriia</taxon>
        <taxon>Sphingobacteriales</taxon>
        <taxon>Sphingobacteriaceae</taxon>
        <taxon>Anseongella</taxon>
    </lineage>
</organism>
<gene>
    <name evidence="3" type="ORF">EDD80_11216</name>
</gene>
<dbReference type="EMBL" id="SMAD01000012">
    <property type="protein sequence ID" value="TCS85444.1"/>
    <property type="molecule type" value="Genomic_DNA"/>
</dbReference>